<name>A0A1F6G6E6_9PROT</name>
<dbReference type="FunFam" id="3.30.420.100:FF:000001">
    <property type="entry name" value="50S ribosomal protein L18"/>
    <property type="match status" value="1"/>
</dbReference>
<sequence>MESSKKRILTRGRKKAHIRKNMTGTAQKPRISVFRSAKHIYVQAIDDDQGQTLAHCSTLNGEVKKGIEGATGNKDAAESVGKAFGLMLKEKGIENVVFDRNGYIYHGRVKSLADGIREAGIQF</sequence>
<gene>
    <name evidence="7" type="primary">rplR</name>
    <name evidence="8" type="ORF">A2527_11205</name>
</gene>
<dbReference type="PANTHER" id="PTHR12899">
    <property type="entry name" value="39S RIBOSOMAL PROTEIN L18, MITOCHONDRIAL"/>
    <property type="match status" value="1"/>
</dbReference>
<evidence type="ECO:0000313" key="9">
    <source>
        <dbReference type="Proteomes" id="UP000178449"/>
    </source>
</evidence>
<dbReference type="STRING" id="1817772.A2527_11205"/>
<dbReference type="GO" id="GO:0006412">
    <property type="term" value="P:translation"/>
    <property type="evidence" value="ECO:0007669"/>
    <property type="project" value="UniProtKB-UniRule"/>
</dbReference>
<keyword evidence="4 7" id="KW-0689">Ribosomal protein</keyword>
<dbReference type="GO" id="GO:0003735">
    <property type="term" value="F:structural constituent of ribosome"/>
    <property type="evidence" value="ECO:0007669"/>
    <property type="project" value="InterPro"/>
</dbReference>
<dbReference type="HAMAP" id="MF_01337_B">
    <property type="entry name" value="Ribosomal_uL18_B"/>
    <property type="match status" value="1"/>
</dbReference>
<keyword evidence="5 7" id="KW-0687">Ribonucleoprotein</keyword>
<comment type="function">
    <text evidence="7">This is one of the proteins that bind and probably mediate the attachment of the 5S RNA into the large ribosomal subunit, where it forms part of the central protuberance.</text>
</comment>
<keyword evidence="2 7" id="KW-0699">rRNA-binding</keyword>
<dbReference type="InterPro" id="IPR005484">
    <property type="entry name" value="Ribosomal_uL18_bac/plant/anim"/>
</dbReference>
<keyword evidence="3 7" id="KW-0694">RNA-binding</keyword>
<dbReference type="Pfam" id="PF00861">
    <property type="entry name" value="Ribosomal_L18p"/>
    <property type="match status" value="1"/>
</dbReference>
<dbReference type="InterPro" id="IPR057268">
    <property type="entry name" value="Ribosomal_L18"/>
</dbReference>
<protein>
    <recommendedName>
        <fullName evidence="6 7">Large ribosomal subunit protein uL18</fullName>
    </recommendedName>
</protein>
<dbReference type="InterPro" id="IPR004389">
    <property type="entry name" value="Ribosomal_uL18_bac-type"/>
</dbReference>
<evidence type="ECO:0000256" key="2">
    <source>
        <dbReference type="ARBA" id="ARBA00022730"/>
    </source>
</evidence>
<evidence type="ECO:0000256" key="7">
    <source>
        <dbReference type="HAMAP-Rule" id="MF_01337"/>
    </source>
</evidence>
<dbReference type="GO" id="GO:0008097">
    <property type="term" value="F:5S rRNA binding"/>
    <property type="evidence" value="ECO:0007669"/>
    <property type="project" value="TreeGrafter"/>
</dbReference>
<comment type="similarity">
    <text evidence="1 7">Belongs to the universal ribosomal protein uL18 family.</text>
</comment>
<evidence type="ECO:0000256" key="6">
    <source>
        <dbReference type="ARBA" id="ARBA00035197"/>
    </source>
</evidence>
<dbReference type="Gene3D" id="3.30.420.100">
    <property type="match status" value="1"/>
</dbReference>
<dbReference type="NCBIfam" id="TIGR00060">
    <property type="entry name" value="L18_bact"/>
    <property type="match status" value="1"/>
</dbReference>
<reference evidence="8 9" key="1">
    <citation type="journal article" date="2016" name="Nat. Commun.">
        <title>Thousands of microbial genomes shed light on interconnected biogeochemical processes in an aquifer system.</title>
        <authorList>
            <person name="Anantharaman K."/>
            <person name="Brown C.T."/>
            <person name="Hug L.A."/>
            <person name="Sharon I."/>
            <person name="Castelle C.J."/>
            <person name="Probst A.J."/>
            <person name="Thomas B.C."/>
            <person name="Singh A."/>
            <person name="Wilkins M.J."/>
            <person name="Karaoz U."/>
            <person name="Brodie E.L."/>
            <person name="Williams K.H."/>
            <person name="Hubbard S.S."/>
            <person name="Banfield J.F."/>
        </authorList>
    </citation>
    <scope>NUCLEOTIDE SEQUENCE [LARGE SCALE GENOMIC DNA]</scope>
</reference>
<organism evidence="8 9">
    <name type="scientific">Candidatus Lambdaproteobacteria bacterium RIFOXYD2_FULL_50_16</name>
    <dbReference type="NCBI Taxonomy" id="1817772"/>
    <lineage>
        <taxon>Bacteria</taxon>
        <taxon>Pseudomonadati</taxon>
        <taxon>Pseudomonadota</taxon>
        <taxon>Candidatus Lambdaproteobacteria</taxon>
    </lineage>
</organism>
<evidence type="ECO:0000313" key="8">
    <source>
        <dbReference type="EMBL" id="OGG93683.1"/>
    </source>
</evidence>
<accession>A0A1F6G6E6</accession>
<dbReference type="PANTHER" id="PTHR12899:SF3">
    <property type="entry name" value="LARGE RIBOSOMAL SUBUNIT PROTEIN UL18M"/>
    <property type="match status" value="1"/>
</dbReference>
<dbReference type="CDD" id="cd00432">
    <property type="entry name" value="Ribosomal_L18_L5e"/>
    <property type="match status" value="1"/>
</dbReference>
<dbReference type="GO" id="GO:0022625">
    <property type="term" value="C:cytosolic large ribosomal subunit"/>
    <property type="evidence" value="ECO:0007669"/>
    <property type="project" value="TreeGrafter"/>
</dbReference>
<comment type="subunit">
    <text evidence="7">Part of the 50S ribosomal subunit; part of the 5S rRNA/L5/L18/L25 subcomplex. Contacts the 5S and 23S rRNAs.</text>
</comment>
<dbReference type="SUPFAM" id="SSF53137">
    <property type="entry name" value="Translational machinery components"/>
    <property type="match status" value="1"/>
</dbReference>
<evidence type="ECO:0000256" key="5">
    <source>
        <dbReference type="ARBA" id="ARBA00023274"/>
    </source>
</evidence>
<dbReference type="Proteomes" id="UP000178449">
    <property type="component" value="Unassembled WGS sequence"/>
</dbReference>
<proteinExistence type="inferred from homology"/>
<evidence type="ECO:0000256" key="1">
    <source>
        <dbReference type="ARBA" id="ARBA00007116"/>
    </source>
</evidence>
<comment type="caution">
    <text evidence="8">The sequence shown here is derived from an EMBL/GenBank/DDBJ whole genome shotgun (WGS) entry which is preliminary data.</text>
</comment>
<dbReference type="EMBL" id="MFNE01000046">
    <property type="protein sequence ID" value="OGG93683.1"/>
    <property type="molecule type" value="Genomic_DNA"/>
</dbReference>
<evidence type="ECO:0000256" key="3">
    <source>
        <dbReference type="ARBA" id="ARBA00022884"/>
    </source>
</evidence>
<evidence type="ECO:0000256" key="4">
    <source>
        <dbReference type="ARBA" id="ARBA00022980"/>
    </source>
</evidence>
<dbReference type="AlphaFoldDB" id="A0A1F6G6E6"/>